<dbReference type="Proteomes" id="UP000240206">
    <property type="component" value="Unassembled WGS sequence"/>
</dbReference>
<sequence length="220" mass="23776">MFTLLQLSNPVAETTAIRAIAWIPELWELADPAVATPLKEKCKHLASRLGLTLQEWPLAVLNLSCTEQLKNLLEVVQWAEIESSLSHLPPQLPVGTTFARNCSLVANRDRNLLASVQIERLNLQKKLHQLLAPNSSSDAPALLLIPCTPTVAPLRNSLGSDRSKSNVIHRLLQLGALASIGGLPQLCWPGTLDNIEGLPVGLGLITHSGGDQLLLNLPIS</sequence>
<gene>
    <name evidence="1" type="ORF">C7K08_14925</name>
</gene>
<name>A0A2P7EA72_9SYNE</name>
<organism evidence="1 2">
    <name type="scientific">Synechococcus lacustris str. Tous</name>
    <dbReference type="NCBI Taxonomy" id="1910958"/>
    <lineage>
        <taxon>Bacteria</taxon>
        <taxon>Bacillati</taxon>
        <taxon>Cyanobacteriota</taxon>
        <taxon>Cyanophyceae</taxon>
        <taxon>Synechococcales</taxon>
        <taxon>Synechococcaceae</taxon>
        <taxon>Synechococcus</taxon>
    </lineage>
</organism>
<keyword evidence="2" id="KW-1185">Reference proteome</keyword>
<proteinExistence type="predicted"/>
<accession>A0A2P7EA72</accession>
<evidence type="ECO:0000313" key="2">
    <source>
        <dbReference type="Proteomes" id="UP000240206"/>
    </source>
</evidence>
<reference evidence="2" key="1">
    <citation type="submission" date="2018-03" db="EMBL/GenBank/DDBJ databases">
        <title>Ecological and genomic features of two cosmopolitan and abundant freshwater picocyanobacteria.</title>
        <authorList>
            <person name="Cabello-Yeves P.J."/>
            <person name="Picazo A."/>
            <person name="Camacho A."/>
            <person name="Callieri C."/>
            <person name="Rosselli R."/>
            <person name="Roda-Garcia J."/>
            <person name="Coutinho F.H."/>
            <person name="Rodriguez-Valera F."/>
        </authorList>
    </citation>
    <scope>NUCLEOTIDE SEQUENCE [LARGE SCALE GENOMIC DNA]</scope>
    <source>
        <strain evidence="2">Tous</strain>
    </source>
</reference>
<dbReference type="AlphaFoldDB" id="A0A2P7EA72"/>
<dbReference type="SUPFAM" id="SSF75304">
    <property type="entry name" value="Amidase signature (AS) enzymes"/>
    <property type="match status" value="1"/>
</dbReference>
<dbReference type="RefSeq" id="WP_106501208.1">
    <property type="nucleotide sequence ID" value="NZ_PXVC01000280.1"/>
</dbReference>
<evidence type="ECO:0000313" key="1">
    <source>
        <dbReference type="EMBL" id="PSI00110.1"/>
    </source>
</evidence>
<dbReference type="InterPro" id="IPR036928">
    <property type="entry name" value="AS_sf"/>
</dbReference>
<dbReference type="Gene3D" id="3.90.1300.10">
    <property type="entry name" value="Amidase signature (AS) domain"/>
    <property type="match status" value="1"/>
</dbReference>
<protein>
    <recommendedName>
        <fullName evidence="3">Amidase domain-containing protein</fullName>
    </recommendedName>
</protein>
<evidence type="ECO:0008006" key="3">
    <source>
        <dbReference type="Google" id="ProtNLM"/>
    </source>
</evidence>
<dbReference type="EMBL" id="PXVC01000280">
    <property type="protein sequence ID" value="PSI00110.1"/>
    <property type="molecule type" value="Genomic_DNA"/>
</dbReference>
<comment type="caution">
    <text evidence="1">The sequence shown here is derived from an EMBL/GenBank/DDBJ whole genome shotgun (WGS) entry which is preliminary data.</text>
</comment>